<organism evidence="1 2">
    <name type="scientific">Smallanthus sonchifolius</name>
    <dbReference type="NCBI Taxonomy" id="185202"/>
    <lineage>
        <taxon>Eukaryota</taxon>
        <taxon>Viridiplantae</taxon>
        <taxon>Streptophyta</taxon>
        <taxon>Embryophyta</taxon>
        <taxon>Tracheophyta</taxon>
        <taxon>Spermatophyta</taxon>
        <taxon>Magnoliopsida</taxon>
        <taxon>eudicotyledons</taxon>
        <taxon>Gunneridae</taxon>
        <taxon>Pentapetalae</taxon>
        <taxon>asterids</taxon>
        <taxon>campanulids</taxon>
        <taxon>Asterales</taxon>
        <taxon>Asteraceae</taxon>
        <taxon>Asteroideae</taxon>
        <taxon>Heliantheae alliance</taxon>
        <taxon>Millerieae</taxon>
        <taxon>Smallanthus</taxon>
    </lineage>
</organism>
<evidence type="ECO:0000313" key="1">
    <source>
        <dbReference type="EMBL" id="KAI3774830.1"/>
    </source>
</evidence>
<protein>
    <submittedName>
        <fullName evidence="1">Uncharacterized protein</fullName>
    </submittedName>
</protein>
<sequence length="77" mass="8388">MVIMVELKESLYTCEIEGRIETRRVSEYLKVEITISAIAAGPDNMDNWGLKQKLLLKNVGLGVHDLGSTVGSGGILI</sequence>
<accession>A0ACB9FVL0</accession>
<dbReference type="Proteomes" id="UP001056120">
    <property type="component" value="Linkage Group LG16"/>
</dbReference>
<keyword evidence="2" id="KW-1185">Reference proteome</keyword>
<comment type="caution">
    <text evidence="1">The sequence shown here is derived from an EMBL/GenBank/DDBJ whole genome shotgun (WGS) entry which is preliminary data.</text>
</comment>
<proteinExistence type="predicted"/>
<reference evidence="2" key="1">
    <citation type="journal article" date="2022" name="Mol. Ecol. Resour.">
        <title>The genomes of chicory, endive, great burdock and yacon provide insights into Asteraceae palaeo-polyploidization history and plant inulin production.</title>
        <authorList>
            <person name="Fan W."/>
            <person name="Wang S."/>
            <person name="Wang H."/>
            <person name="Wang A."/>
            <person name="Jiang F."/>
            <person name="Liu H."/>
            <person name="Zhao H."/>
            <person name="Xu D."/>
            <person name="Zhang Y."/>
        </authorList>
    </citation>
    <scope>NUCLEOTIDE SEQUENCE [LARGE SCALE GENOMIC DNA]</scope>
    <source>
        <strain evidence="2">cv. Yunnan</strain>
    </source>
</reference>
<name>A0ACB9FVL0_9ASTR</name>
<dbReference type="EMBL" id="CM042033">
    <property type="protein sequence ID" value="KAI3774830.1"/>
    <property type="molecule type" value="Genomic_DNA"/>
</dbReference>
<evidence type="ECO:0000313" key="2">
    <source>
        <dbReference type="Proteomes" id="UP001056120"/>
    </source>
</evidence>
<reference evidence="1 2" key="2">
    <citation type="journal article" date="2022" name="Mol. Ecol. Resour.">
        <title>The genomes of chicory, endive, great burdock and yacon provide insights into Asteraceae paleo-polyploidization history and plant inulin production.</title>
        <authorList>
            <person name="Fan W."/>
            <person name="Wang S."/>
            <person name="Wang H."/>
            <person name="Wang A."/>
            <person name="Jiang F."/>
            <person name="Liu H."/>
            <person name="Zhao H."/>
            <person name="Xu D."/>
            <person name="Zhang Y."/>
        </authorList>
    </citation>
    <scope>NUCLEOTIDE SEQUENCE [LARGE SCALE GENOMIC DNA]</scope>
    <source>
        <strain evidence="2">cv. Yunnan</strain>
        <tissue evidence="1">Leaves</tissue>
    </source>
</reference>
<gene>
    <name evidence="1" type="ORF">L1987_49392</name>
</gene>